<accession>A0A8S9ZFK0</accession>
<feature type="transmembrane region" description="Helical" evidence="3">
    <location>
        <begin position="462"/>
        <end position="486"/>
    </location>
</feature>
<keyword evidence="3" id="KW-0812">Transmembrane</keyword>
<keyword evidence="1" id="KW-0175">Coiled coil</keyword>
<evidence type="ECO:0000256" key="3">
    <source>
        <dbReference type="SAM" id="Phobius"/>
    </source>
</evidence>
<dbReference type="Proteomes" id="UP000605970">
    <property type="component" value="Unassembled WGS sequence"/>
</dbReference>
<sequence length="599" mass="69478">SVEKENKLIEEEFKEKEELKEENKEKEKAEEKTVEHLEENTKQIEKEKKENFDPWNYSTWEENKLNTFSSSISSSISEKNTQKTYHNYSSASTLGQEEFYSKQLYFDSLIKQQQVFFEETPPKYNLTEQFNSEENYLQTTQFFEIPFGIFDFDSEEEEEQNFNSVERSSIQMVNNNNYPPQTLETIASGINQQRQQENTNFDNYGINGIFGIPARLTGLVSLAIQTIVLILSCILIGILFVYSGGYKYFNHNELINENKVKIIGDEPFLILKSENDTQEEENEFLNEEKLNQNLTENLIPSKNWLTNITDNIDNNESSDFSKIDNETNTSENITNTSKLSEEINQQENQTFNLHELEMIGNEIINSNKTENDELENTNFLDDTNTTLENYNNTNTNKSSGGLITFFEQIKPIQIKFKRFQLDLLLMVRALCGVYAVGCVFWFLSLIGLIISLKLEIVDLVYINMFMLANITLLLLINVIAVGVIIVMQNEYHWKILVTVSVIEGGLILCFIFNVLAIVFIVIMYRYIVYMNGDDKLCLCYSTIIGCIKGRNNKNQLKQQKQSFQRQHPPEANYTIPEATRHSQLPYIDDSPPIQQFSNF</sequence>
<feature type="transmembrane region" description="Helical" evidence="3">
    <location>
        <begin position="506"/>
        <end position="527"/>
    </location>
</feature>
<feature type="transmembrane region" description="Helical" evidence="3">
    <location>
        <begin position="222"/>
        <end position="242"/>
    </location>
</feature>
<name>A0A8S9ZFK0_9BILA</name>
<keyword evidence="3" id="KW-1133">Transmembrane helix</keyword>
<dbReference type="EMBL" id="JABEBT010000112">
    <property type="protein sequence ID" value="KAF7632094.1"/>
    <property type="molecule type" value="Genomic_DNA"/>
</dbReference>
<organism evidence="4 5">
    <name type="scientific">Meloidogyne graminicola</name>
    <dbReference type="NCBI Taxonomy" id="189291"/>
    <lineage>
        <taxon>Eukaryota</taxon>
        <taxon>Metazoa</taxon>
        <taxon>Ecdysozoa</taxon>
        <taxon>Nematoda</taxon>
        <taxon>Chromadorea</taxon>
        <taxon>Rhabditida</taxon>
        <taxon>Tylenchina</taxon>
        <taxon>Tylenchomorpha</taxon>
        <taxon>Tylenchoidea</taxon>
        <taxon>Meloidogynidae</taxon>
        <taxon>Meloidogyninae</taxon>
        <taxon>Meloidogyne</taxon>
    </lineage>
</organism>
<keyword evidence="5" id="KW-1185">Reference proteome</keyword>
<feature type="non-terminal residue" evidence="4">
    <location>
        <position position="599"/>
    </location>
</feature>
<comment type="caution">
    <text evidence="4">The sequence shown here is derived from an EMBL/GenBank/DDBJ whole genome shotgun (WGS) entry which is preliminary data.</text>
</comment>
<evidence type="ECO:0008006" key="6">
    <source>
        <dbReference type="Google" id="ProtNLM"/>
    </source>
</evidence>
<keyword evidence="3" id="KW-0472">Membrane</keyword>
<gene>
    <name evidence="4" type="ORF">Mgra_00008470</name>
</gene>
<feature type="transmembrane region" description="Helical" evidence="3">
    <location>
        <begin position="423"/>
        <end position="450"/>
    </location>
</feature>
<proteinExistence type="predicted"/>
<protein>
    <recommendedName>
        <fullName evidence="6">Transmembrane protein</fullName>
    </recommendedName>
</protein>
<evidence type="ECO:0000313" key="4">
    <source>
        <dbReference type="EMBL" id="KAF7632094.1"/>
    </source>
</evidence>
<feature type="region of interest" description="Disordered" evidence="2">
    <location>
        <begin position="1"/>
        <end position="47"/>
    </location>
</feature>
<dbReference type="OrthoDB" id="5832583at2759"/>
<feature type="coiled-coil region" evidence="1">
    <location>
        <begin position="268"/>
        <end position="297"/>
    </location>
</feature>
<dbReference type="AlphaFoldDB" id="A0A8S9ZFK0"/>
<evidence type="ECO:0000313" key="5">
    <source>
        <dbReference type="Proteomes" id="UP000605970"/>
    </source>
</evidence>
<evidence type="ECO:0000256" key="1">
    <source>
        <dbReference type="SAM" id="Coils"/>
    </source>
</evidence>
<reference evidence="4" key="1">
    <citation type="journal article" date="2020" name="Ecol. Evol.">
        <title>Genome structure and content of the rice root-knot nematode (Meloidogyne graminicola).</title>
        <authorList>
            <person name="Phan N.T."/>
            <person name="Danchin E.G.J."/>
            <person name="Klopp C."/>
            <person name="Perfus-Barbeoch L."/>
            <person name="Kozlowski D.K."/>
            <person name="Koutsovoulos G.D."/>
            <person name="Lopez-Roques C."/>
            <person name="Bouchez O."/>
            <person name="Zahm M."/>
            <person name="Besnard G."/>
            <person name="Bellafiore S."/>
        </authorList>
    </citation>
    <scope>NUCLEOTIDE SEQUENCE</scope>
    <source>
        <strain evidence="4">VN-18</strain>
    </source>
</reference>
<evidence type="ECO:0000256" key="2">
    <source>
        <dbReference type="SAM" id="MobiDB-lite"/>
    </source>
</evidence>